<dbReference type="CDD" id="cd00317">
    <property type="entry name" value="cyclophilin"/>
    <property type="match status" value="1"/>
</dbReference>
<comment type="catalytic activity">
    <reaction evidence="1">
        <text>[protein]-peptidylproline (omega=180) = [protein]-peptidylproline (omega=0)</text>
        <dbReference type="Rhea" id="RHEA:16237"/>
        <dbReference type="Rhea" id="RHEA-COMP:10747"/>
        <dbReference type="Rhea" id="RHEA-COMP:10748"/>
        <dbReference type="ChEBI" id="CHEBI:83833"/>
        <dbReference type="ChEBI" id="CHEBI:83834"/>
        <dbReference type="EC" id="5.2.1.8"/>
    </reaction>
</comment>
<dbReference type="InterPro" id="IPR044666">
    <property type="entry name" value="Cyclophilin_A-like"/>
</dbReference>
<protein>
    <recommendedName>
        <fullName evidence="1">Peptidyl-prolyl cis-trans isomerase</fullName>
        <shortName evidence="1">PPIase</shortName>
        <ecNumber evidence="1">5.2.1.8</ecNumber>
    </recommendedName>
</protein>
<dbReference type="Pfam" id="PF00160">
    <property type="entry name" value="Pro_isomerase"/>
    <property type="match status" value="1"/>
</dbReference>
<evidence type="ECO:0000313" key="3">
    <source>
        <dbReference type="EMBL" id="UUR07094.1"/>
    </source>
</evidence>
<reference evidence="3 4" key="1">
    <citation type="submission" date="2022-05" db="EMBL/GenBank/DDBJ databases">
        <title>S8-45 Sphingomonas ultraviolaceadurans.</title>
        <authorList>
            <person name="Liu Y."/>
        </authorList>
    </citation>
    <scope>NUCLEOTIDE SEQUENCE [LARGE SCALE GENOMIC DNA]</scope>
    <source>
        <strain evidence="3 4">S8-45</strain>
    </source>
</reference>
<feature type="chain" id="PRO_5045002346" description="Peptidyl-prolyl cis-trans isomerase" evidence="1">
    <location>
        <begin position="23"/>
        <end position="202"/>
    </location>
</feature>
<dbReference type="Gene3D" id="2.40.100.10">
    <property type="entry name" value="Cyclophilin-like"/>
    <property type="match status" value="1"/>
</dbReference>
<sequence>MTNRIILAFSALALLAAVPATAQTAGAPAPAAPTPAADLVQVRLDTAKGTILLALDRGRAPLTVANFLRYVDAKRYDGINFYRAMPYGEGNGLIQAGITKDIRLLFPPIAHEPSSKTGIKHEPGTILLANAGPGTGRSDFFITLGAIPFGEDFAPFGRVVEGMDVVKAIFASPVDPDKGAGPMKGQMLTPAIPIRTARQVAP</sequence>
<keyword evidence="1 3" id="KW-0413">Isomerase</keyword>
<dbReference type="SUPFAM" id="SSF50891">
    <property type="entry name" value="Cyclophilin-like"/>
    <property type="match status" value="1"/>
</dbReference>
<comment type="similarity">
    <text evidence="1">Belongs to the cyclophilin-type PPIase family.</text>
</comment>
<dbReference type="PRINTS" id="PR00153">
    <property type="entry name" value="CSAPPISMRASE"/>
</dbReference>
<dbReference type="PANTHER" id="PTHR45625">
    <property type="entry name" value="PEPTIDYL-PROLYL CIS-TRANS ISOMERASE-RELATED"/>
    <property type="match status" value="1"/>
</dbReference>
<evidence type="ECO:0000313" key="4">
    <source>
        <dbReference type="Proteomes" id="UP000831921"/>
    </source>
</evidence>
<evidence type="ECO:0000259" key="2">
    <source>
        <dbReference type="PROSITE" id="PS50072"/>
    </source>
</evidence>
<accession>A0ABY5MT20</accession>
<keyword evidence="4" id="KW-1185">Reference proteome</keyword>
<evidence type="ECO:0000256" key="1">
    <source>
        <dbReference type="RuleBase" id="RU363019"/>
    </source>
</evidence>
<dbReference type="Proteomes" id="UP000831921">
    <property type="component" value="Chromosome"/>
</dbReference>
<organism evidence="3 4">
    <name type="scientific">Sphingomonas glaciei</name>
    <dbReference type="NCBI Taxonomy" id="2938948"/>
    <lineage>
        <taxon>Bacteria</taxon>
        <taxon>Pseudomonadati</taxon>
        <taxon>Pseudomonadota</taxon>
        <taxon>Alphaproteobacteria</taxon>
        <taxon>Sphingomonadales</taxon>
        <taxon>Sphingomonadaceae</taxon>
        <taxon>Sphingomonas</taxon>
    </lineage>
</organism>
<dbReference type="EMBL" id="CP097253">
    <property type="protein sequence ID" value="UUR07094.1"/>
    <property type="molecule type" value="Genomic_DNA"/>
</dbReference>
<dbReference type="EC" id="5.2.1.8" evidence="1"/>
<feature type="signal peptide" evidence="1">
    <location>
        <begin position="1"/>
        <end position="22"/>
    </location>
</feature>
<dbReference type="InterPro" id="IPR002130">
    <property type="entry name" value="Cyclophilin-type_PPIase_dom"/>
</dbReference>
<keyword evidence="1" id="KW-0697">Rotamase</keyword>
<dbReference type="RefSeq" id="WP_249454626.1">
    <property type="nucleotide sequence ID" value="NZ_CP097253.1"/>
</dbReference>
<dbReference type="InterPro" id="IPR029000">
    <property type="entry name" value="Cyclophilin-like_dom_sf"/>
</dbReference>
<dbReference type="PROSITE" id="PS50072">
    <property type="entry name" value="CSA_PPIASE_2"/>
    <property type="match status" value="1"/>
</dbReference>
<feature type="domain" description="PPIase cyclophilin-type" evidence="2">
    <location>
        <begin position="49"/>
        <end position="184"/>
    </location>
</feature>
<keyword evidence="1" id="KW-0732">Signal</keyword>
<name>A0ABY5MT20_9SPHN</name>
<comment type="function">
    <text evidence="1">PPIases accelerate the folding of proteins. It catalyzes the cis-trans isomerization of proline imidic peptide bonds in oligopeptides.</text>
</comment>
<dbReference type="GO" id="GO:0016853">
    <property type="term" value="F:isomerase activity"/>
    <property type="evidence" value="ECO:0007669"/>
    <property type="project" value="UniProtKB-KW"/>
</dbReference>
<gene>
    <name evidence="3" type="ORF">M1K48_09050</name>
</gene>
<dbReference type="PANTHER" id="PTHR45625:SF6">
    <property type="entry name" value="SPLICEOSOME-ASSOCIATED PROTEIN CWC27 HOMOLOG"/>
    <property type="match status" value="1"/>
</dbReference>
<proteinExistence type="inferred from homology"/>